<feature type="compositionally biased region" description="Polar residues" evidence="1">
    <location>
        <begin position="1"/>
        <end position="15"/>
    </location>
</feature>
<reference evidence="2 3" key="1">
    <citation type="journal article" date="2019" name="Microbiol. Resour. Announc.">
        <title>Draft Genome Sequence of the Most Traditional epsilon-Poly-l-Lysine Producer, Streptomyces albulus NBRC14147.</title>
        <authorList>
            <person name="Yamanaka K."/>
            <person name="Hamano Y."/>
        </authorList>
    </citation>
    <scope>NUCLEOTIDE SEQUENCE [LARGE SCALE GENOMIC DNA]</scope>
    <source>
        <strain evidence="2 3">NBRC 14147</strain>
    </source>
</reference>
<evidence type="ECO:0000313" key="2">
    <source>
        <dbReference type="EMBL" id="GCB87384.1"/>
    </source>
</evidence>
<dbReference type="AlphaFoldDB" id="A0A401QPS9"/>
<feature type="region of interest" description="Disordered" evidence="1">
    <location>
        <begin position="1"/>
        <end position="25"/>
    </location>
</feature>
<evidence type="ECO:0000313" key="3">
    <source>
        <dbReference type="Proteomes" id="UP000288351"/>
    </source>
</evidence>
<protein>
    <submittedName>
        <fullName evidence="2">Uncharacterized protein</fullName>
    </submittedName>
</protein>
<proteinExistence type="predicted"/>
<name>A0A401QPS9_STRNR</name>
<dbReference type="Proteomes" id="UP000288351">
    <property type="component" value="Unassembled WGS sequence"/>
</dbReference>
<dbReference type="EMBL" id="BHXC01000001">
    <property type="protein sequence ID" value="GCB87384.1"/>
    <property type="molecule type" value="Genomic_DNA"/>
</dbReference>
<dbReference type="RefSeq" id="WP_016572090.1">
    <property type="nucleotide sequence ID" value="NZ_BHXC01000001.1"/>
</dbReference>
<gene>
    <name evidence="2" type="ORF">SALB_00035</name>
</gene>
<evidence type="ECO:0000256" key="1">
    <source>
        <dbReference type="SAM" id="MobiDB-lite"/>
    </source>
</evidence>
<organism evidence="2 3">
    <name type="scientific">Streptomyces noursei</name>
    <name type="common">Streptomyces albulus</name>
    <dbReference type="NCBI Taxonomy" id="1971"/>
    <lineage>
        <taxon>Bacteria</taxon>
        <taxon>Bacillati</taxon>
        <taxon>Actinomycetota</taxon>
        <taxon>Actinomycetes</taxon>
        <taxon>Kitasatosporales</taxon>
        <taxon>Streptomycetaceae</taxon>
        <taxon>Streptomyces</taxon>
    </lineage>
</organism>
<sequence>MASPNGPRTPTSTRTPAGHEAASPQHNLRDLGAEAFAAVAEAAERGELLDTGRFAELLLRAGRLDGPALLFDAWFGEAIDTRTLAAHVGSVWSMAEYPDAALDRPAWRELFAKAGFTADGRPATHPAGPVELWRGSVHERRADWSWTTRRAVAEGYATGTGARRSTTGRLYRTVAPPSAPLAHSTGRGEGEYVLNTDGLTIAEVPLTP</sequence>
<comment type="caution">
    <text evidence="2">The sequence shown here is derived from an EMBL/GenBank/DDBJ whole genome shotgun (WGS) entry which is preliminary data.</text>
</comment>
<accession>A0A401QPS9</accession>